<evidence type="ECO:0000313" key="1">
    <source>
        <dbReference type="EMBL" id="MEY8017316.1"/>
    </source>
</evidence>
<reference evidence="1 2" key="1">
    <citation type="submission" date="2024-08" db="EMBL/GenBank/DDBJ databases">
        <title>Mycobacterium servetensis sp. nov., a novel rapid-growing mycobacterial species recovered from a human patient in Zaragoza, Spain.</title>
        <authorList>
            <person name="Tristancho-Baro A.I."/>
            <person name="Buenestado-Serrano S."/>
            <person name="Garcia De Viedma D."/>
            <person name="Milagro-Beamonte A."/>
            <person name="Burillo N."/>
            <person name="Sanz S."/>
            <person name="Lopez-Calleja A.I."/>
            <person name="Penas-Utrilla D."/>
            <person name="Guardingo M."/>
            <person name="Garcia M.J."/>
            <person name="Vinuelas-Bayon J."/>
        </authorList>
    </citation>
    <scope>NUCLEOTIDE SEQUENCE [LARGE SCALE GENOMIC DNA]</scope>
    <source>
        <strain evidence="2">HUMS_12744610</strain>
    </source>
</reference>
<dbReference type="EMBL" id="JBGEDP010000001">
    <property type="protein sequence ID" value="MEY8017316.1"/>
    <property type="molecule type" value="Genomic_DNA"/>
</dbReference>
<proteinExistence type="predicted"/>
<accession>A0ABV4C450</accession>
<dbReference type="Proteomes" id="UP001564760">
    <property type="component" value="Unassembled WGS sequence"/>
</dbReference>
<organism evidence="1 2">
    <name type="scientific">Mycobacterium servetii</name>
    <dbReference type="NCBI Taxonomy" id="3237418"/>
    <lineage>
        <taxon>Bacteria</taxon>
        <taxon>Bacillati</taxon>
        <taxon>Actinomycetota</taxon>
        <taxon>Actinomycetes</taxon>
        <taxon>Mycobacteriales</taxon>
        <taxon>Mycobacteriaceae</taxon>
        <taxon>Mycobacterium</taxon>
    </lineage>
</organism>
<sequence>MAALSATHTAIAAWLEHNSATAERRIRVRANGYGRLLPIASSSVLARVSKAAGTPGPLQGFVGPAVRLQASTPWDVLVVSSGSGVLARAVALRPATSWTGQTMTGLMPFGYRGRNWWLRARLCSDIDGPGLSLAAVRRRLVAGGIGMALDQARGRGDFTPLARLRMTGPFDPAPGEDVSLDPVVNLAPGLNLRPAWLAGLRESAYRRSREGRDAEAVQPVRPSR</sequence>
<evidence type="ECO:0000313" key="2">
    <source>
        <dbReference type="Proteomes" id="UP001564760"/>
    </source>
</evidence>
<protein>
    <submittedName>
        <fullName evidence="1">Phosphodiesterase</fullName>
    </submittedName>
</protein>
<name>A0ABV4C450_9MYCO</name>
<dbReference type="RefSeq" id="WP_369739627.1">
    <property type="nucleotide sequence ID" value="NZ_JBGEDP010000001.1"/>
</dbReference>
<keyword evidence="2" id="KW-1185">Reference proteome</keyword>
<comment type="caution">
    <text evidence="1">The sequence shown here is derived from an EMBL/GenBank/DDBJ whole genome shotgun (WGS) entry which is preliminary data.</text>
</comment>
<gene>
    <name evidence="1" type="ORF">AB8998_21100</name>
</gene>